<organism evidence="1">
    <name type="scientific">Vitis vinifera</name>
    <name type="common">Grape</name>
    <dbReference type="NCBI Taxonomy" id="29760"/>
    <lineage>
        <taxon>Eukaryota</taxon>
        <taxon>Viridiplantae</taxon>
        <taxon>Streptophyta</taxon>
        <taxon>Embryophyta</taxon>
        <taxon>Tracheophyta</taxon>
        <taxon>Spermatophyta</taxon>
        <taxon>Magnoliopsida</taxon>
        <taxon>eudicotyledons</taxon>
        <taxon>Gunneridae</taxon>
        <taxon>Pentapetalae</taxon>
        <taxon>rosids</taxon>
        <taxon>Vitales</taxon>
        <taxon>Vitaceae</taxon>
        <taxon>Viteae</taxon>
        <taxon>Vitis</taxon>
    </lineage>
</organism>
<proteinExistence type="predicted"/>
<sequence length="122" mass="13929">MAKQWKAQIHEEPSFGAPYPFAKVVQRVTAIARRSLQAEGRILHGCEITLLLRNDFAAFLYSVVDFLLKLPDICRTLEAENLKMKDHFAALRNQPFAAKSFRSPFCASTKSRIPRFHLRNGP</sequence>
<gene>
    <name evidence="1" type="ORF">VITISV_023656</name>
</gene>
<dbReference type="AlphaFoldDB" id="A5AF99"/>
<protein>
    <submittedName>
        <fullName evidence="1">Uncharacterized protein</fullName>
    </submittedName>
</protein>
<dbReference type="EMBL" id="AM425221">
    <property type="protein sequence ID" value="CAN75596.1"/>
    <property type="molecule type" value="Genomic_DNA"/>
</dbReference>
<name>A5AF99_VITVI</name>
<reference evidence="1" key="1">
    <citation type="journal article" date="2007" name="PLoS ONE">
        <title>The first genome sequence of an elite grapevine cultivar (Pinot noir Vitis vinifera L.): coping with a highly heterozygous genome.</title>
        <authorList>
            <person name="Velasco R."/>
            <person name="Zharkikh A."/>
            <person name="Troggio M."/>
            <person name="Cartwright D.A."/>
            <person name="Cestaro A."/>
            <person name="Pruss D."/>
            <person name="Pindo M."/>
            <person name="FitzGerald L.M."/>
            <person name="Vezzulli S."/>
            <person name="Reid J."/>
            <person name="Malacarne G."/>
            <person name="Iliev D."/>
            <person name="Coppola G."/>
            <person name="Wardell B."/>
            <person name="Micheletti D."/>
            <person name="Macalma T."/>
            <person name="Facci M."/>
            <person name="Mitchell J.T."/>
            <person name="Perazzolli M."/>
            <person name="Eldredge G."/>
            <person name="Gatto P."/>
            <person name="Oyzerski R."/>
            <person name="Moretto M."/>
            <person name="Gutin N."/>
            <person name="Stefanini M."/>
            <person name="Chen Y."/>
            <person name="Segala C."/>
            <person name="Davenport C."/>
            <person name="Dematte L."/>
            <person name="Mraz A."/>
            <person name="Battilana J."/>
            <person name="Stormo K."/>
            <person name="Costa F."/>
            <person name="Tao Q."/>
            <person name="Si-Ammour A."/>
            <person name="Harkins T."/>
            <person name="Lackey A."/>
            <person name="Perbost C."/>
            <person name="Taillon B."/>
            <person name="Stella A."/>
            <person name="Solovyev V."/>
            <person name="Fawcett J.A."/>
            <person name="Sterck L."/>
            <person name="Vandepoele K."/>
            <person name="Grando S.M."/>
            <person name="Toppo S."/>
            <person name="Moser C."/>
            <person name="Lanchbury J."/>
            <person name="Bogden R."/>
            <person name="Skolnick M."/>
            <person name="Sgaramella V."/>
            <person name="Bhatnagar S.K."/>
            <person name="Fontana P."/>
            <person name="Gutin A."/>
            <person name="Van de Peer Y."/>
            <person name="Salamini F."/>
            <person name="Viola R."/>
        </authorList>
    </citation>
    <scope>NUCLEOTIDE SEQUENCE</scope>
</reference>
<evidence type="ECO:0000313" key="1">
    <source>
        <dbReference type="EMBL" id="CAN75596.1"/>
    </source>
</evidence>
<accession>A5AF99</accession>